<dbReference type="OrthoDB" id="5763356at2"/>
<evidence type="ECO:0000313" key="1">
    <source>
        <dbReference type="EMBL" id="ROR32206.1"/>
    </source>
</evidence>
<dbReference type="EMBL" id="RJVI01000002">
    <property type="protein sequence ID" value="ROR32206.1"/>
    <property type="molecule type" value="Genomic_DNA"/>
</dbReference>
<dbReference type="AlphaFoldDB" id="A0A3N1Y053"/>
<evidence type="ECO:0000313" key="2">
    <source>
        <dbReference type="Proteomes" id="UP000276634"/>
    </source>
</evidence>
<proteinExistence type="predicted"/>
<sequence>MDLASLQETLQQIYDVDPGHDVRRFVITDARLARILGGGRESPERLLVRCEAGEVALSLYIDEAVLARLRRDDPLRELHPGNLADFCTALEGVSHFVYLAFHAGHDRPVTRLELELQAEVDKYVTAAALMVRQRRRLPPRALRRRLFHHVRFAAGMPAEELRRYWWANRYADLYCAGIERVLRQGPRLPPLANELRRFYRLPQAGKIARARRFAAGP</sequence>
<keyword evidence="2" id="KW-1185">Reference proteome</keyword>
<protein>
    <submittedName>
        <fullName evidence="1">Uncharacterized protein</fullName>
    </submittedName>
</protein>
<name>A0A3N1Y053_9GAMM</name>
<comment type="caution">
    <text evidence="1">The sequence shown here is derived from an EMBL/GenBank/DDBJ whole genome shotgun (WGS) entry which is preliminary data.</text>
</comment>
<gene>
    <name evidence="1" type="ORF">EDC57_1403</name>
</gene>
<accession>A0A3N1Y053</accession>
<dbReference type="Proteomes" id="UP000276634">
    <property type="component" value="Unassembled WGS sequence"/>
</dbReference>
<dbReference type="RefSeq" id="WP_123401174.1">
    <property type="nucleotide sequence ID" value="NZ_RJVI01000002.1"/>
</dbReference>
<organism evidence="1 2">
    <name type="scientific">Inmirania thermothiophila</name>
    <dbReference type="NCBI Taxonomy" id="1750597"/>
    <lineage>
        <taxon>Bacteria</taxon>
        <taxon>Pseudomonadati</taxon>
        <taxon>Pseudomonadota</taxon>
        <taxon>Gammaproteobacteria</taxon>
        <taxon>Chromatiales</taxon>
        <taxon>Ectothiorhodospiraceae</taxon>
        <taxon>Inmirania</taxon>
    </lineage>
</organism>
<reference evidence="1 2" key="1">
    <citation type="submission" date="2018-11" db="EMBL/GenBank/DDBJ databases">
        <title>Genomic Encyclopedia of Type Strains, Phase IV (KMG-IV): sequencing the most valuable type-strain genomes for metagenomic binning, comparative biology and taxonomic classification.</title>
        <authorList>
            <person name="Goeker M."/>
        </authorList>
    </citation>
    <scope>NUCLEOTIDE SEQUENCE [LARGE SCALE GENOMIC DNA]</scope>
    <source>
        <strain evidence="1 2">DSM 100275</strain>
    </source>
</reference>